<feature type="domain" description="Gp5/Type VI secretion system Vgr protein OB-fold" evidence="5">
    <location>
        <begin position="388"/>
        <end position="456"/>
    </location>
</feature>
<comment type="similarity">
    <text evidence="2">Belongs to the VgrG protein family.</text>
</comment>
<dbReference type="GO" id="GO:0005576">
    <property type="term" value="C:extracellular region"/>
    <property type="evidence" value="ECO:0007669"/>
    <property type="project" value="UniProtKB-SubCell"/>
</dbReference>
<feature type="domain" description="DUF2345" evidence="6">
    <location>
        <begin position="626"/>
        <end position="770"/>
    </location>
</feature>
<dbReference type="SUPFAM" id="SSF69255">
    <property type="entry name" value="gp5 N-terminal domain-like"/>
    <property type="match status" value="1"/>
</dbReference>
<feature type="domain" description="Putative type VI secretion system Rhs element associated Vgr" evidence="7">
    <location>
        <begin position="490"/>
        <end position="593"/>
    </location>
</feature>
<feature type="region of interest" description="Disordered" evidence="4">
    <location>
        <begin position="189"/>
        <end position="212"/>
    </location>
</feature>
<reference evidence="8 9" key="1">
    <citation type="submission" date="2016-03" db="EMBL/GenBank/DDBJ databases">
        <title>Genome sequence of Variovorax paradoxus KB5.</title>
        <authorList>
            <person name="Jeong H."/>
            <person name="Hong C.E."/>
            <person name="Jo S.H."/>
            <person name="Park J.M."/>
        </authorList>
    </citation>
    <scope>NUCLEOTIDE SEQUENCE [LARGE SCALE GENOMIC DNA]</scope>
    <source>
        <strain evidence="8 9">KB5</strain>
    </source>
</reference>
<evidence type="ECO:0000313" key="9">
    <source>
        <dbReference type="Proteomes" id="UP000077852"/>
    </source>
</evidence>
<protein>
    <submittedName>
        <fullName evidence="8">Type VI secretion protein Vgr</fullName>
    </submittedName>
</protein>
<proteinExistence type="inferred from homology"/>
<dbReference type="InterPro" id="IPR018769">
    <property type="entry name" value="VgrG2_DUF2345"/>
</dbReference>
<dbReference type="SUPFAM" id="SSF69349">
    <property type="entry name" value="Phage fibre proteins"/>
    <property type="match status" value="1"/>
</dbReference>
<dbReference type="Pfam" id="PF13296">
    <property type="entry name" value="T6SS_Vgr"/>
    <property type="match status" value="1"/>
</dbReference>
<comment type="subcellular location">
    <subcellularLocation>
        <location evidence="1">Secreted</location>
    </subcellularLocation>
</comment>
<dbReference type="InterPro" id="IPR050708">
    <property type="entry name" value="T6SS_VgrG/RHS"/>
</dbReference>
<dbReference type="InterPro" id="IPR006533">
    <property type="entry name" value="T6SS_Vgr_RhsGE"/>
</dbReference>
<dbReference type="SUPFAM" id="SSF69279">
    <property type="entry name" value="Phage tail proteins"/>
    <property type="match status" value="2"/>
</dbReference>
<dbReference type="Pfam" id="PF05954">
    <property type="entry name" value="Phage_GPD"/>
    <property type="match status" value="1"/>
</dbReference>
<dbReference type="Gene3D" id="2.40.50.230">
    <property type="entry name" value="Gp5 N-terminal domain"/>
    <property type="match status" value="1"/>
</dbReference>
<evidence type="ECO:0000256" key="3">
    <source>
        <dbReference type="ARBA" id="ARBA00022525"/>
    </source>
</evidence>
<dbReference type="InterPro" id="IPR037026">
    <property type="entry name" value="Vgr_OB-fold_dom_sf"/>
</dbReference>
<dbReference type="Gene3D" id="2.30.110.50">
    <property type="match status" value="1"/>
</dbReference>
<dbReference type="PANTHER" id="PTHR32305:SF15">
    <property type="entry name" value="PROTEIN RHSA-RELATED"/>
    <property type="match status" value="1"/>
</dbReference>
<dbReference type="InterPro" id="IPR006531">
    <property type="entry name" value="Gp5/Vgr_OB"/>
</dbReference>
<evidence type="ECO:0000259" key="6">
    <source>
        <dbReference type="Pfam" id="PF10106"/>
    </source>
</evidence>
<dbReference type="Pfam" id="PF10106">
    <property type="entry name" value="DUF2345"/>
    <property type="match status" value="1"/>
</dbReference>
<dbReference type="RefSeq" id="WP_081267184.1">
    <property type="nucleotide sequence ID" value="NZ_LVHG01000033.1"/>
</dbReference>
<evidence type="ECO:0000256" key="2">
    <source>
        <dbReference type="ARBA" id="ARBA00005558"/>
    </source>
</evidence>
<dbReference type="NCBIfam" id="TIGR03361">
    <property type="entry name" value="VI_Rhs_Vgr"/>
    <property type="match status" value="1"/>
</dbReference>
<name>A0AA91IBW7_VARPD</name>
<dbReference type="Pfam" id="PF04717">
    <property type="entry name" value="Phage_base_V"/>
    <property type="match status" value="1"/>
</dbReference>
<evidence type="ECO:0000259" key="7">
    <source>
        <dbReference type="Pfam" id="PF13296"/>
    </source>
</evidence>
<accession>A0AA91IBW7</accession>
<evidence type="ECO:0000256" key="4">
    <source>
        <dbReference type="SAM" id="MobiDB-lite"/>
    </source>
</evidence>
<dbReference type="EMBL" id="LVHG01000033">
    <property type="protein sequence ID" value="OAK65489.1"/>
    <property type="molecule type" value="Genomic_DNA"/>
</dbReference>
<dbReference type="Proteomes" id="UP000077852">
    <property type="component" value="Unassembled WGS sequence"/>
</dbReference>
<keyword evidence="3" id="KW-0964">Secreted</keyword>
<evidence type="ECO:0000259" key="5">
    <source>
        <dbReference type="Pfam" id="PF04717"/>
    </source>
</evidence>
<evidence type="ECO:0000256" key="1">
    <source>
        <dbReference type="ARBA" id="ARBA00004613"/>
    </source>
</evidence>
<feature type="region of interest" description="Disordered" evidence="4">
    <location>
        <begin position="849"/>
        <end position="916"/>
    </location>
</feature>
<evidence type="ECO:0000313" key="8">
    <source>
        <dbReference type="EMBL" id="OAK65489.1"/>
    </source>
</evidence>
<dbReference type="InterPro" id="IPR017847">
    <property type="entry name" value="T6SS_RhsGE_Vgr_subset"/>
</dbReference>
<comment type="caution">
    <text evidence="8">The sequence shown here is derived from an EMBL/GenBank/DDBJ whole genome shotgun (WGS) entry which is preliminary data.</text>
</comment>
<feature type="compositionally biased region" description="Acidic residues" evidence="4">
    <location>
        <begin position="865"/>
        <end position="884"/>
    </location>
</feature>
<dbReference type="NCBIfam" id="TIGR01646">
    <property type="entry name" value="vgr_GE"/>
    <property type="match status" value="1"/>
</dbReference>
<dbReference type="PANTHER" id="PTHR32305">
    <property type="match status" value="1"/>
</dbReference>
<gene>
    <name evidence="8" type="ORF">A3K87_11650</name>
</gene>
<dbReference type="AlphaFoldDB" id="A0AA91IBW7"/>
<sequence>MTRRVTIQTPLGEALQFHRLAGREALSRLYDFEVDLLGNSNGIDAKMLLGKPATVAVQTESGGTRYLGGITAFFGLAEEDARQSFYRMRLRPWLWLATLRSDFRIFQDKSVPHILAEVLGRYGYPVERRLSREYRVRDYCVQYHESDFSYVARLCELEGICYYFRHEAQRHVLVLADDITASHDPLPGGETVRFHPSEKAGMTGGNRANPGERIFEWRPGEEVRSGLHFTDDYDFLKPAADLSSQRQAPAGHTHDNFECYEWPGGYTQHDDGEIHTRIRTEEQLSERCVASGRSNRRELAPGHVFELANHPRDDQNRKYLLTGVEYELQENIQASEGAGAGEGSVQRFAFEAQPADHAWRPRRVTPRPRTRGPQTAIVVGPKNEETWTDRHGRIKVQFHWDRLGARNENSSCWVRVSMSWAGDTFGTAALPRVGHEVVVDFLNGDPDCPIVTGRVFNATNMPAWRLPDQANLSGIRSRELRADDGSGRAGGARGNHLALDDHPGKIQAQLKSDHLCSSLSLGHIGRIDGTEGRADDRGEGAELRTDGHASVRAAKGLLLTTEARPDAQAHITDLGETVARLTAARDLHERQSRTAQEAKAHEAGDQDVVTQALKEQNDAIKGGSEHGTFPELREPHLVLASAAGIQSTAAGATHIASITHNALSSGGHTSISAGRSFLVSVREAARLFAYKAIRLTAATAGIDIVALQNSINLLAKLDIKQEADRISITAREEIVVSGGGSFTKWNRAGIVHGTQGLWREHARTHSYAGPMDMAKLQRMEGVSHDDKYSVRFAPLGSDEVFGHMAMTGLPYRIVDEKQQTRAEGVIPEDGRLPRIEFDTPDEAVLIVGEEAWDWSEVPTTSTRDDDSDAAWPEDSDGLDDDPSDLEGSKYAPPGESTGPDHFLSESSVQAYLNGPA</sequence>
<dbReference type="Gene3D" id="4.10.220.110">
    <property type="match status" value="1"/>
</dbReference>
<dbReference type="Gene3D" id="3.55.50.10">
    <property type="entry name" value="Baseplate protein-like domains"/>
    <property type="match status" value="1"/>
</dbReference>
<organism evidence="8 9">
    <name type="scientific">Variovorax paradoxus</name>
    <dbReference type="NCBI Taxonomy" id="34073"/>
    <lineage>
        <taxon>Bacteria</taxon>
        <taxon>Pseudomonadati</taxon>
        <taxon>Pseudomonadota</taxon>
        <taxon>Betaproteobacteria</taxon>
        <taxon>Burkholderiales</taxon>
        <taxon>Comamonadaceae</taxon>
        <taxon>Variovorax</taxon>
    </lineage>
</organism>
<dbReference type="InterPro" id="IPR028244">
    <property type="entry name" value="T6SS_Rhs_Vgr_dom"/>
</dbReference>